<evidence type="ECO:0000313" key="2">
    <source>
        <dbReference type="Proteomes" id="UP001497392"/>
    </source>
</evidence>
<gene>
    <name evidence="1" type="primary">g9255</name>
    <name evidence="1" type="ORF">VP750_LOCUS8312</name>
</gene>
<protein>
    <submittedName>
        <fullName evidence="1">G9255 protein</fullName>
    </submittedName>
</protein>
<comment type="caution">
    <text evidence="1">The sequence shown here is derived from an EMBL/GenBank/DDBJ whole genome shotgun (WGS) entry which is preliminary data.</text>
</comment>
<accession>A0ABP1G6M2</accession>
<keyword evidence="2" id="KW-1185">Reference proteome</keyword>
<organism evidence="1 2">
    <name type="scientific">Coccomyxa viridis</name>
    <dbReference type="NCBI Taxonomy" id="1274662"/>
    <lineage>
        <taxon>Eukaryota</taxon>
        <taxon>Viridiplantae</taxon>
        <taxon>Chlorophyta</taxon>
        <taxon>core chlorophytes</taxon>
        <taxon>Trebouxiophyceae</taxon>
        <taxon>Trebouxiophyceae incertae sedis</taxon>
        <taxon>Coccomyxaceae</taxon>
        <taxon>Coccomyxa</taxon>
    </lineage>
</organism>
<dbReference type="EMBL" id="CAXHTA020000016">
    <property type="protein sequence ID" value="CAL5226406.1"/>
    <property type="molecule type" value="Genomic_DNA"/>
</dbReference>
<dbReference type="InterPro" id="IPR011009">
    <property type="entry name" value="Kinase-like_dom_sf"/>
</dbReference>
<dbReference type="Gene3D" id="1.10.510.10">
    <property type="entry name" value="Transferase(Phosphotransferase) domain 1"/>
    <property type="match status" value="1"/>
</dbReference>
<sequence>MIPSIQGLSVPGLDKEQVASIIEEVLDDDTHCTIVIGEGKFGRVEDRSTRLASESIAARGGQILFDNLVIKTIDLRGKQPQCKIADAEEGVVVTSDPKRGGVVHEVIANCVCTELFLSKSPHFCFMAGIGNCTADGTFEMYFENLVNRAERSISPTQTQVEHISNLEQLMMFWQKTRHVVTDDTINALVMGVLHALHIMRKRCNMSHCDLHVQNVYIKEVTKEPYFMGETLTEYQWLCYHVQEQEFYVKMPRFLAKIGDMGYSRLRLGTTSFTNKYADSVRNIEKWRPYIAANGGEYPDHLHFIGEIINRFSRHYTCFDRLRERVYPLNDLNGMQMMDMFEDGVDFDSLRCPNLTSVLLRLGVFDHLKRRPTSGKAQVLLPMLVQRRREQLLATQTVSKVVEVAVEEAVAVAVVEEVEEERRSSG</sequence>
<dbReference type="Proteomes" id="UP001497392">
    <property type="component" value="Unassembled WGS sequence"/>
</dbReference>
<name>A0ABP1G6M2_9CHLO</name>
<reference evidence="1 2" key="1">
    <citation type="submission" date="2024-06" db="EMBL/GenBank/DDBJ databases">
        <authorList>
            <person name="Kraege A."/>
            <person name="Thomma B."/>
        </authorList>
    </citation>
    <scope>NUCLEOTIDE SEQUENCE [LARGE SCALE GENOMIC DNA]</scope>
</reference>
<proteinExistence type="predicted"/>
<dbReference type="SUPFAM" id="SSF56112">
    <property type="entry name" value="Protein kinase-like (PK-like)"/>
    <property type="match status" value="1"/>
</dbReference>
<evidence type="ECO:0000313" key="1">
    <source>
        <dbReference type="EMBL" id="CAL5226406.1"/>
    </source>
</evidence>